<comment type="pathway">
    <text evidence="4">Amino-sugar metabolism; N-acetylneuraminate degradation; D-fructose 6-phosphate from N-acetylneuraminate: step 5/5.</text>
</comment>
<dbReference type="GO" id="GO:0042802">
    <property type="term" value="F:identical protein binding"/>
    <property type="evidence" value="ECO:0007669"/>
    <property type="project" value="TreeGrafter"/>
</dbReference>
<dbReference type="PANTHER" id="PTHR11280:SF5">
    <property type="entry name" value="GLUCOSAMINE-6-PHOSPHATE ISOMERASE"/>
    <property type="match status" value="1"/>
</dbReference>
<dbReference type="InterPro" id="IPR004547">
    <property type="entry name" value="Glucosamine6P_isomerase"/>
</dbReference>
<comment type="catalytic activity">
    <reaction evidence="1 4">
        <text>alpha-D-glucosamine 6-phosphate + H2O = beta-D-fructose 6-phosphate + NH4(+)</text>
        <dbReference type="Rhea" id="RHEA:12172"/>
        <dbReference type="ChEBI" id="CHEBI:15377"/>
        <dbReference type="ChEBI" id="CHEBI:28938"/>
        <dbReference type="ChEBI" id="CHEBI:57634"/>
        <dbReference type="ChEBI" id="CHEBI:75989"/>
        <dbReference type="EC" id="3.5.99.6"/>
    </reaction>
</comment>
<reference evidence="6" key="1">
    <citation type="journal article" date="2021" name="PeerJ">
        <title>Extensive microbial diversity within the chicken gut microbiome revealed by metagenomics and culture.</title>
        <authorList>
            <person name="Gilroy R."/>
            <person name="Ravi A."/>
            <person name="Getino M."/>
            <person name="Pursley I."/>
            <person name="Horton D.L."/>
            <person name="Alikhan N.F."/>
            <person name="Baker D."/>
            <person name="Gharbi K."/>
            <person name="Hall N."/>
            <person name="Watson M."/>
            <person name="Adriaenssens E.M."/>
            <person name="Foster-Nyarko E."/>
            <person name="Jarju S."/>
            <person name="Secka A."/>
            <person name="Antonio M."/>
            <person name="Oren A."/>
            <person name="Chaudhuri R.R."/>
            <person name="La Ragione R."/>
            <person name="Hildebrand F."/>
            <person name="Pallen M.J."/>
        </authorList>
    </citation>
    <scope>NUCLEOTIDE SEQUENCE</scope>
    <source>
        <strain evidence="6">ChiGjej6B6-1540</strain>
    </source>
</reference>
<evidence type="ECO:0000256" key="1">
    <source>
        <dbReference type="ARBA" id="ARBA00000644"/>
    </source>
</evidence>
<reference evidence="6" key="2">
    <citation type="submission" date="2021-04" db="EMBL/GenBank/DDBJ databases">
        <authorList>
            <person name="Gilroy R."/>
        </authorList>
    </citation>
    <scope>NUCLEOTIDE SEQUENCE</scope>
    <source>
        <strain evidence="6">ChiGjej6B6-1540</strain>
    </source>
</reference>
<dbReference type="CDD" id="cd01399">
    <property type="entry name" value="GlcN6P_deaminase"/>
    <property type="match status" value="1"/>
</dbReference>
<protein>
    <recommendedName>
        <fullName evidence="4">Glucosamine-6-phosphate deaminase</fullName>
        <ecNumber evidence="4">3.5.99.6</ecNumber>
    </recommendedName>
    <alternativeName>
        <fullName evidence="4">GlcN6P deaminase</fullName>
        <shortName evidence="4">GNPDA</shortName>
    </alternativeName>
    <alternativeName>
        <fullName evidence="4">Glucosamine-6-phosphate isomerase</fullName>
    </alternativeName>
</protein>
<dbReference type="GO" id="GO:0006046">
    <property type="term" value="P:N-acetylglucosamine catabolic process"/>
    <property type="evidence" value="ECO:0007669"/>
    <property type="project" value="UniProtKB-UniRule"/>
</dbReference>
<feature type="domain" description="Glucosamine/galactosamine-6-phosphate isomerase" evidence="5">
    <location>
        <begin position="10"/>
        <end position="224"/>
    </location>
</feature>
<dbReference type="EC" id="3.5.99.6" evidence="4"/>
<sequence length="250" mass="27666">MRVYCAENYAAMSRRAANIISAQVITKPDSVLGLATGGTPVGAYQRLVECYKEGDLSFAEIRSVNLDEYYGLSPRHEQSYRYFMQSNLFDHIDIKPENTHVLNGLAKDPAEECAKYNQLIEDLGGIDLQLLGMGHNGHIAFNEPGDDFGLETHLVTLTERTIEANTRFFERKEDVPRQALTMGIKNIMRARRILMVVSGADKAEAVYKAFCGRVTKEVPASILQLHPDVTLVGDKEALSKLIEAGVAVCG</sequence>
<dbReference type="NCBIfam" id="TIGR00502">
    <property type="entry name" value="nagB"/>
    <property type="match status" value="1"/>
</dbReference>
<dbReference type="PANTHER" id="PTHR11280">
    <property type="entry name" value="GLUCOSAMINE-6-PHOSPHATE ISOMERASE"/>
    <property type="match status" value="1"/>
</dbReference>
<dbReference type="GO" id="GO:0005975">
    <property type="term" value="P:carbohydrate metabolic process"/>
    <property type="evidence" value="ECO:0007669"/>
    <property type="project" value="InterPro"/>
</dbReference>
<dbReference type="HAMAP" id="MF_01241">
    <property type="entry name" value="GlcN6P_deamin"/>
    <property type="match status" value="1"/>
</dbReference>
<dbReference type="FunFam" id="3.40.50.1360:FF:000003">
    <property type="entry name" value="Glucosamine-6-phosphate deaminase"/>
    <property type="match status" value="1"/>
</dbReference>
<evidence type="ECO:0000256" key="4">
    <source>
        <dbReference type="HAMAP-Rule" id="MF_01241"/>
    </source>
</evidence>
<comment type="caution">
    <text evidence="4">Lacks conserved residue(s) required for the propagation of feature annotation.</text>
</comment>
<gene>
    <name evidence="4 6" type="primary">nagB</name>
    <name evidence="6" type="ORF">H9868_01695</name>
</gene>
<dbReference type="EMBL" id="DXGA01000037">
    <property type="protein sequence ID" value="HIW93232.1"/>
    <property type="molecule type" value="Genomic_DNA"/>
</dbReference>
<evidence type="ECO:0000313" key="6">
    <source>
        <dbReference type="EMBL" id="HIW93232.1"/>
    </source>
</evidence>
<name>A0A9D1RUX2_9FIRM</name>
<feature type="active site" description="Proton acceptor; for ring-opening step" evidence="4">
    <location>
        <position position="138"/>
    </location>
</feature>
<dbReference type="Proteomes" id="UP000824192">
    <property type="component" value="Unassembled WGS sequence"/>
</dbReference>
<evidence type="ECO:0000313" key="7">
    <source>
        <dbReference type="Proteomes" id="UP000824192"/>
    </source>
</evidence>
<feature type="active site" description="For ring-opening step" evidence="4">
    <location>
        <position position="136"/>
    </location>
</feature>
<evidence type="ECO:0000259" key="5">
    <source>
        <dbReference type="Pfam" id="PF01182"/>
    </source>
</evidence>
<proteinExistence type="inferred from homology"/>
<comment type="caution">
    <text evidence="6">The sequence shown here is derived from an EMBL/GenBank/DDBJ whole genome shotgun (WGS) entry which is preliminary data.</text>
</comment>
<dbReference type="PROSITE" id="PS01161">
    <property type="entry name" value="GLC_GALNAC_ISOMERASE"/>
    <property type="match status" value="1"/>
</dbReference>
<evidence type="ECO:0000256" key="2">
    <source>
        <dbReference type="ARBA" id="ARBA00022801"/>
    </source>
</evidence>
<dbReference type="GO" id="GO:0004342">
    <property type="term" value="F:glucosamine-6-phosphate deaminase activity"/>
    <property type="evidence" value="ECO:0007669"/>
    <property type="project" value="UniProtKB-UniRule"/>
</dbReference>
<dbReference type="InterPro" id="IPR006148">
    <property type="entry name" value="Glc/Gal-6P_isomerase"/>
</dbReference>
<organism evidence="6 7">
    <name type="scientific">Candidatus Flavonifractor merdipullorum</name>
    <dbReference type="NCBI Taxonomy" id="2838590"/>
    <lineage>
        <taxon>Bacteria</taxon>
        <taxon>Bacillati</taxon>
        <taxon>Bacillota</taxon>
        <taxon>Clostridia</taxon>
        <taxon>Eubacteriales</taxon>
        <taxon>Oscillospiraceae</taxon>
        <taxon>Flavonifractor</taxon>
    </lineage>
</organism>
<keyword evidence="2 4" id="KW-0378">Hydrolase</keyword>
<dbReference type="Pfam" id="PF01182">
    <property type="entry name" value="Glucosamine_iso"/>
    <property type="match status" value="1"/>
</dbReference>
<dbReference type="GO" id="GO:0005737">
    <property type="term" value="C:cytoplasm"/>
    <property type="evidence" value="ECO:0007669"/>
    <property type="project" value="TreeGrafter"/>
</dbReference>
<dbReference type="GO" id="GO:0019262">
    <property type="term" value="P:N-acetylneuraminate catabolic process"/>
    <property type="evidence" value="ECO:0007669"/>
    <property type="project" value="UniProtKB-UniRule"/>
</dbReference>
<feature type="active site" description="For ring-opening step" evidence="4">
    <location>
        <position position="143"/>
    </location>
</feature>
<dbReference type="SUPFAM" id="SSF100950">
    <property type="entry name" value="NagB/RpiA/CoA transferase-like"/>
    <property type="match status" value="1"/>
</dbReference>
<dbReference type="InterPro" id="IPR037171">
    <property type="entry name" value="NagB/RpiA_transferase-like"/>
</dbReference>
<keyword evidence="3 4" id="KW-0119">Carbohydrate metabolism</keyword>
<dbReference type="InterPro" id="IPR018321">
    <property type="entry name" value="Glucosamine6P_isomerase_CS"/>
</dbReference>
<dbReference type="AlphaFoldDB" id="A0A9D1RUX2"/>
<accession>A0A9D1RUX2</accession>
<evidence type="ECO:0000256" key="3">
    <source>
        <dbReference type="ARBA" id="ARBA00023277"/>
    </source>
</evidence>
<comment type="similarity">
    <text evidence="4">Belongs to the glucosamine/galactosamine-6-phosphate isomerase family. NagB subfamily.</text>
</comment>
<feature type="active site" description="Proton acceptor; for enolization step" evidence="4">
    <location>
        <position position="67"/>
    </location>
</feature>
<comment type="function">
    <text evidence="4">Catalyzes the reversible isomerization-deamination of glucosamine 6-phosphate (GlcN6P) to form fructose 6-phosphate (Fru6P) and ammonium ion.</text>
</comment>
<dbReference type="GO" id="GO:0006043">
    <property type="term" value="P:glucosamine catabolic process"/>
    <property type="evidence" value="ECO:0007669"/>
    <property type="project" value="TreeGrafter"/>
</dbReference>
<dbReference type="Gene3D" id="3.40.50.1360">
    <property type="match status" value="1"/>
</dbReference>